<name>A0A1H1ZQD3_9BRAD</name>
<dbReference type="Proteomes" id="UP000243904">
    <property type="component" value="Chromosome I"/>
</dbReference>
<proteinExistence type="predicted"/>
<accession>A0A1H1ZQD3</accession>
<evidence type="ECO:0000313" key="1">
    <source>
        <dbReference type="EMBL" id="SDT35632.1"/>
    </source>
</evidence>
<reference evidence="2" key="1">
    <citation type="submission" date="2016-10" db="EMBL/GenBank/DDBJ databases">
        <authorList>
            <person name="Varghese N."/>
            <person name="Submissions S."/>
        </authorList>
    </citation>
    <scope>NUCLEOTIDE SEQUENCE [LARGE SCALE GENOMIC DNA]</scope>
    <source>
        <strain evidence="2">GAS369</strain>
    </source>
</reference>
<gene>
    <name evidence="1" type="ORF">SAMN05444158_5584</name>
</gene>
<dbReference type="AlphaFoldDB" id="A0A1H1ZQD3"/>
<dbReference type="EMBL" id="LT629750">
    <property type="protein sequence ID" value="SDT35632.1"/>
    <property type="molecule type" value="Genomic_DNA"/>
</dbReference>
<dbReference type="RefSeq" id="WP_100385312.1">
    <property type="nucleotide sequence ID" value="NZ_LT629750.1"/>
</dbReference>
<organism evidence="1 2">
    <name type="scientific">Bradyrhizobium canariense</name>
    <dbReference type="NCBI Taxonomy" id="255045"/>
    <lineage>
        <taxon>Bacteria</taxon>
        <taxon>Pseudomonadati</taxon>
        <taxon>Pseudomonadota</taxon>
        <taxon>Alphaproteobacteria</taxon>
        <taxon>Hyphomicrobiales</taxon>
        <taxon>Nitrobacteraceae</taxon>
        <taxon>Bradyrhizobium</taxon>
    </lineage>
</organism>
<evidence type="ECO:0000313" key="2">
    <source>
        <dbReference type="Proteomes" id="UP000243904"/>
    </source>
</evidence>
<sequence>MTDISSITSSVSATISADLGKVANATKKSFADTLSKVQSTITGKPQTGFVAGPTYEANTLTGQTKAAFNNAVNATKSALHIKP</sequence>
<keyword evidence="2" id="KW-1185">Reference proteome</keyword>
<protein>
    <submittedName>
        <fullName evidence="1">Uncharacterized protein</fullName>
    </submittedName>
</protein>